<dbReference type="AlphaFoldDB" id="A0A0E9RMY9"/>
<reference evidence="1" key="1">
    <citation type="submission" date="2014-11" db="EMBL/GenBank/DDBJ databases">
        <authorList>
            <person name="Amaro Gonzalez C."/>
        </authorList>
    </citation>
    <scope>NUCLEOTIDE SEQUENCE</scope>
</reference>
<accession>A0A0E9RMY9</accession>
<name>A0A0E9RMY9_ANGAN</name>
<proteinExistence type="predicted"/>
<organism evidence="1">
    <name type="scientific">Anguilla anguilla</name>
    <name type="common">European freshwater eel</name>
    <name type="synonym">Muraena anguilla</name>
    <dbReference type="NCBI Taxonomy" id="7936"/>
    <lineage>
        <taxon>Eukaryota</taxon>
        <taxon>Metazoa</taxon>
        <taxon>Chordata</taxon>
        <taxon>Craniata</taxon>
        <taxon>Vertebrata</taxon>
        <taxon>Euteleostomi</taxon>
        <taxon>Actinopterygii</taxon>
        <taxon>Neopterygii</taxon>
        <taxon>Teleostei</taxon>
        <taxon>Anguilliformes</taxon>
        <taxon>Anguillidae</taxon>
        <taxon>Anguilla</taxon>
    </lineage>
</organism>
<protein>
    <submittedName>
        <fullName evidence="1">Uncharacterized protein</fullName>
    </submittedName>
</protein>
<reference evidence="1" key="2">
    <citation type="journal article" date="2015" name="Fish Shellfish Immunol.">
        <title>Early steps in the European eel (Anguilla anguilla)-Vibrio vulnificus interaction in the gills: Role of the RtxA13 toxin.</title>
        <authorList>
            <person name="Callol A."/>
            <person name="Pajuelo D."/>
            <person name="Ebbesson L."/>
            <person name="Teles M."/>
            <person name="MacKenzie S."/>
            <person name="Amaro C."/>
        </authorList>
    </citation>
    <scope>NUCLEOTIDE SEQUENCE</scope>
</reference>
<evidence type="ECO:0000313" key="1">
    <source>
        <dbReference type="EMBL" id="JAH29775.1"/>
    </source>
</evidence>
<sequence>MTDVHGALPDLLKSVLSHTKEIL</sequence>
<dbReference type="EMBL" id="GBXM01078802">
    <property type="protein sequence ID" value="JAH29775.1"/>
    <property type="molecule type" value="Transcribed_RNA"/>
</dbReference>